<protein>
    <submittedName>
        <fullName evidence="1">Uncharacterized protein</fullName>
    </submittedName>
</protein>
<dbReference type="EMBL" id="JAGMUV010000010">
    <property type="protein sequence ID" value="KAH7141988.1"/>
    <property type="molecule type" value="Genomic_DNA"/>
</dbReference>
<proteinExistence type="predicted"/>
<dbReference type="GO" id="GO:0005506">
    <property type="term" value="F:iron ion binding"/>
    <property type="evidence" value="ECO:0007669"/>
    <property type="project" value="InterPro"/>
</dbReference>
<keyword evidence="2" id="KW-1185">Reference proteome</keyword>
<name>A0A9P9EQW3_9HYPO</name>
<dbReference type="AlphaFoldDB" id="A0A9P9EQW3"/>
<organism evidence="1 2">
    <name type="scientific">Dactylonectria macrodidyma</name>
    <dbReference type="NCBI Taxonomy" id="307937"/>
    <lineage>
        <taxon>Eukaryota</taxon>
        <taxon>Fungi</taxon>
        <taxon>Dikarya</taxon>
        <taxon>Ascomycota</taxon>
        <taxon>Pezizomycotina</taxon>
        <taxon>Sordariomycetes</taxon>
        <taxon>Hypocreomycetidae</taxon>
        <taxon>Hypocreales</taxon>
        <taxon>Nectriaceae</taxon>
        <taxon>Dactylonectria</taxon>
    </lineage>
</organism>
<dbReference type="Proteomes" id="UP000738349">
    <property type="component" value="Unassembled WGS sequence"/>
</dbReference>
<evidence type="ECO:0000313" key="1">
    <source>
        <dbReference type="EMBL" id="KAH7141988.1"/>
    </source>
</evidence>
<dbReference type="GO" id="GO:0020037">
    <property type="term" value="F:heme binding"/>
    <property type="evidence" value="ECO:0007669"/>
    <property type="project" value="InterPro"/>
</dbReference>
<dbReference type="Gene3D" id="1.10.630.10">
    <property type="entry name" value="Cytochrome P450"/>
    <property type="match status" value="1"/>
</dbReference>
<gene>
    <name evidence="1" type="ORF">EDB81DRAFT_899452</name>
</gene>
<dbReference type="GO" id="GO:0016705">
    <property type="term" value="F:oxidoreductase activity, acting on paired donors, with incorporation or reduction of molecular oxygen"/>
    <property type="evidence" value="ECO:0007669"/>
    <property type="project" value="InterPro"/>
</dbReference>
<accession>A0A9P9EQW3</accession>
<dbReference type="OrthoDB" id="1470350at2759"/>
<sequence>MVLGLQSGARMYIGGNLAMYQIEFILAALYTNFTTPVDDEDVEQADGYIAPPSQEKMVIRLKRVQ</sequence>
<evidence type="ECO:0000313" key="2">
    <source>
        <dbReference type="Proteomes" id="UP000738349"/>
    </source>
</evidence>
<comment type="caution">
    <text evidence="1">The sequence shown here is derived from an EMBL/GenBank/DDBJ whole genome shotgun (WGS) entry which is preliminary data.</text>
</comment>
<dbReference type="InterPro" id="IPR036396">
    <property type="entry name" value="Cyt_P450_sf"/>
</dbReference>
<reference evidence="1" key="1">
    <citation type="journal article" date="2021" name="Nat. Commun.">
        <title>Genetic determinants of endophytism in the Arabidopsis root mycobiome.</title>
        <authorList>
            <person name="Mesny F."/>
            <person name="Miyauchi S."/>
            <person name="Thiergart T."/>
            <person name="Pickel B."/>
            <person name="Atanasova L."/>
            <person name="Karlsson M."/>
            <person name="Huettel B."/>
            <person name="Barry K.W."/>
            <person name="Haridas S."/>
            <person name="Chen C."/>
            <person name="Bauer D."/>
            <person name="Andreopoulos W."/>
            <person name="Pangilinan J."/>
            <person name="LaButti K."/>
            <person name="Riley R."/>
            <person name="Lipzen A."/>
            <person name="Clum A."/>
            <person name="Drula E."/>
            <person name="Henrissat B."/>
            <person name="Kohler A."/>
            <person name="Grigoriev I.V."/>
            <person name="Martin F.M."/>
            <person name="Hacquard S."/>
        </authorList>
    </citation>
    <scope>NUCLEOTIDE SEQUENCE</scope>
    <source>
        <strain evidence="1">MPI-CAGE-AT-0147</strain>
    </source>
</reference>
<dbReference type="GO" id="GO:0004497">
    <property type="term" value="F:monooxygenase activity"/>
    <property type="evidence" value="ECO:0007669"/>
    <property type="project" value="InterPro"/>
</dbReference>